<dbReference type="InterPro" id="IPR038217">
    <property type="entry name" value="MRG_C_sf"/>
</dbReference>
<organism evidence="10 11">
    <name type="scientific">Acaulospora morrowiae</name>
    <dbReference type="NCBI Taxonomy" id="94023"/>
    <lineage>
        <taxon>Eukaryota</taxon>
        <taxon>Fungi</taxon>
        <taxon>Fungi incertae sedis</taxon>
        <taxon>Mucoromycota</taxon>
        <taxon>Glomeromycotina</taxon>
        <taxon>Glomeromycetes</taxon>
        <taxon>Diversisporales</taxon>
        <taxon>Acaulosporaceae</taxon>
        <taxon>Acaulospora</taxon>
    </lineage>
</organism>
<dbReference type="GO" id="GO:0032221">
    <property type="term" value="C:Rpd3S complex"/>
    <property type="evidence" value="ECO:0007669"/>
    <property type="project" value="TreeGrafter"/>
</dbReference>
<dbReference type="OrthoDB" id="124855at2759"/>
<keyword evidence="6" id="KW-0804">Transcription</keyword>
<keyword evidence="11" id="KW-1185">Reference proteome</keyword>
<evidence type="ECO:0000313" key="11">
    <source>
        <dbReference type="Proteomes" id="UP000789342"/>
    </source>
</evidence>
<dbReference type="GO" id="GO:0035267">
    <property type="term" value="C:NuA4 histone acetyltransferase complex"/>
    <property type="evidence" value="ECO:0007669"/>
    <property type="project" value="TreeGrafter"/>
</dbReference>
<dbReference type="Pfam" id="PF22732">
    <property type="entry name" value="MSL3_chromo-like"/>
    <property type="match status" value="1"/>
</dbReference>
<evidence type="ECO:0000256" key="1">
    <source>
        <dbReference type="ARBA" id="ARBA00004123"/>
    </source>
</evidence>
<dbReference type="GO" id="GO:0006355">
    <property type="term" value="P:regulation of DNA-templated transcription"/>
    <property type="evidence" value="ECO:0007669"/>
    <property type="project" value="InterPro"/>
</dbReference>
<dbReference type="Gene3D" id="1.10.274.30">
    <property type="entry name" value="MRG domain"/>
    <property type="match status" value="1"/>
</dbReference>
<evidence type="ECO:0000256" key="3">
    <source>
        <dbReference type="ARBA" id="ARBA00018505"/>
    </source>
</evidence>
<evidence type="ECO:0000256" key="6">
    <source>
        <dbReference type="ARBA" id="ARBA00023163"/>
    </source>
</evidence>
<dbReference type="InterPro" id="IPR000953">
    <property type="entry name" value="Chromo/chromo_shadow_dom"/>
</dbReference>
<dbReference type="Gene3D" id="2.30.30.140">
    <property type="match status" value="1"/>
</dbReference>
<dbReference type="Pfam" id="PF05712">
    <property type="entry name" value="MRG"/>
    <property type="match status" value="1"/>
</dbReference>
<name>A0A9N9ADM2_9GLOM</name>
<dbReference type="EMBL" id="CAJVPV010002464">
    <property type="protein sequence ID" value="CAG8526646.1"/>
    <property type="molecule type" value="Genomic_DNA"/>
</dbReference>
<protein>
    <recommendedName>
        <fullName evidence="3">Chromatin modification-related protein EAF3</fullName>
    </recommendedName>
</protein>
<keyword evidence="4" id="KW-0156">Chromatin regulator</keyword>
<comment type="similarity">
    <text evidence="2">Belongs to the MRG family.</text>
</comment>
<dbReference type="PROSITE" id="PS51640">
    <property type="entry name" value="MRG"/>
    <property type="match status" value="1"/>
</dbReference>
<dbReference type="InterPro" id="IPR016197">
    <property type="entry name" value="Chromo-like_dom_sf"/>
</dbReference>
<dbReference type="Proteomes" id="UP000789342">
    <property type="component" value="Unassembled WGS sequence"/>
</dbReference>
<dbReference type="PANTHER" id="PTHR10880:SF15">
    <property type="entry name" value="MSL COMPLEX SUBUNIT 3"/>
    <property type="match status" value="1"/>
</dbReference>
<evidence type="ECO:0000256" key="5">
    <source>
        <dbReference type="ARBA" id="ARBA00023015"/>
    </source>
</evidence>
<evidence type="ECO:0000256" key="7">
    <source>
        <dbReference type="ARBA" id="ARBA00023242"/>
    </source>
</evidence>
<feature type="domain" description="Chromo" evidence="9">
    <location>
        <begin position="8"/>
        <end position="83"/>
    </location>
</feature>
<evidence type="ECO:0000259" key="9">
    <source>
        <dbReference type="SMART" id="SM00298"/>
    </source>
</evidence>
<reference evidence="10" key="1">
    <citation type="submission" date="2021-06" db="EMBL/GenBank/DDBJ databases">
        <authorList>
            <person name="Kallberg Y."/>
            <person name="Tangrot J."/>
            <person name="Rosling A."/>
        </authorList>
    </citation>
    <scope>NUCLEOTIDE SEQUENCE</scope>
    <source>
        <strain evidence="10">CL551</strain>
    </source>
</reference>
<feature type="region of interest" description="Disordered" evidence="8">
    <location>
        <begin position="83"/>
        <end position="115"/>
    </location>
</feature>
<dbReference type="InterPro" id="IPR008676">
    <property type="entry name" value="MRG"/>
</dbReference>
<proteinExistence type="inferred from homology"/>
<accession>A0A9N9ADM2</accession>
<dbReference type="InterPro" id="IPR026541">
    <property type="entry name" value="MRG_dom"/>
</dbReference>
<dbReference type="InterPro" id="IPR053820">
    <property type="entry name" value="MSL3_chromo-like"/>
</dbReference>
<keyword evidence="5" id="KW-0805">Transcription regulation</keyword>
<evidence type="ECO:0000256" key="2">
    <source>
        <dbReference type="ARBA" id="ARBA00009093"/>
    </source>
</evidence>
<comment type="caution">
    <text evidence="10">The sequence shown here is derived from an EMBL/GenBank/DDBJ whole genome shotgun (WGS) entry which is preliminary data.</text>
</comment>
<comment type="subcellular location">
    <subcellularLocation>
        <location evidence="1">Nucleus</location>
    </subcellularLocation>
</comment>
<evidence type="ECO:0000256" key="4">
    <source>
        <dbReference type="ARBA" id="ARBA00022853"/>
    </source>
</evidence>
<keyword evidence="7" id="KW-0539">Nucleus</keyword>
<dbReference type="PIRSF" id="PIRSF038133">
    <property type="entry name" value="HAT_Nua4_EAF3/MRG15"/>
    <property type="match status" value="1"/>
</dbReference>
<dbReference type="SUPFAM" id="SSF54160">
    <property type="entry name" value="Chromo domain-like"/>
    <property type="match status" value="1"/>
</dbReference>
<gene>
    <name evidence="10" type="ORF">AMORRO_LOCUS4470</name>
</gene>
<dbReference type="SMART" id="SM00298">
    <property type="entry name" value="CHROMO"/>
    <property type="match status" value="1"/>
</dbReference>
<evidence type="ECO:0000313" key="10">
    <source>
        <dbReference type="EMBL" id="CAG8526646.1"/>
    </source>
</evidence>
<sequence length="286" mass="34208">MTQNREYLFKEGERILCYHGPMIYEAKVLQFDTFDTKHPKSGLTGPHYLIHYKGWKNTWDEWVEEPRVLKFNEANLNKQKMIEETMNKKNKPSVKKTVQDPNIDKGKKRRRDRSIDKDDLVKRPKIIFNMPEPLRALLVQDWENINKSHMNVPLPRKPHVGDIIENYRRWRKENNGNQDSLDGIAEEVLKGVLFYFNKCIGTRLLYQLERPQYREVRHKLDHYENSQIFGAEHLLRLFVAFPQLVSSTNLGQETLNVLKDHLTDLINYLNEHRKEYFLEEYVKLQS</sequence>
<dbReference type="AlphaFoldDB" id="A0A9N9ADM2"/>
<dbReference type="GO" id="GO:0006325">
    <property type="term" value="P:chromatin organization"/>
    <property type="evidence" value="ECO:0007669"/>
    <property type="project" value="UniProtKB-KW"/>
</dbReference>
<evidence type="ECO:0000256" key="8">
    <source>
        <dbReference type="SAM" id="MobiDB-lite"/>
    </source>
</evidence>
<dbReference type="PANTHER" id="PTHR10880">
    <property type="entry name" value="MORTALITY FACTOR 4-LIKE PROTEIN"/>
    <property type="match status" value="1"/>
</dbReference>